<dbReference type="Gene3D" id="2.60.120.260">
    <property type="entry name" value="Galactose-binding domain-like"/>
    <property type="match status" value="1"/>
</dbReference>
<comment type="caution">
    <text evidence="1">The sequence shown here is derived from an EMBL/GenBank/DDBJ whole genome shotgun (WGS) entry which is preliminary data.</text>
</comment>
<organism evidence="1 2">
    <name type="scientific">Pseudomonas koreensis</name>
    <dbReference type="NCBI Taxonomy" id="198620"/>
    <lineage>
        <taxon>Bacteria</taxon>
        <taxon>Pseudomonadati</taxon>
        <taxon>Pseudomonadota</taxon>
        <taxon>Gammaproteobacteria</taxon>
        <taxon>Pseudomonadales</taxon>
        <taxon>Pseudomonadaceae</taxon>
        <taxon>Pseudomonas</taxon>
    </lineage>
</organism>
<dbReference type="Proteomes" id="UP000288002">
    <property type="component" value="Unassembled WGS sequence"/>
</dbReference>
<gene>
    <name evidence="1" type="ORF">A9HBioS_1394</name>
</gene>
<evidence type="ECO:0000313" key="1">
    <source>
        <dbReference type="EMBL" id="RVD78891.1"/>
    </source>
</evidence>
<dbReference type="InterPro" id="IPR013783">
    <property type="entry name" value="Ig-like_fold"/>
</dbReference>
<proteinExistence type="predicted"/>
<evidence type="ECO:0000313" key="2">
    <source>
        <dbReference type="Proteomes" id="UP000288002"/>
    </source>
</evidence>
<accession>A0AA94ER42</accession>
<dbReference type="RefSeq" id="WP_127648350.1">
    <property type="nucleotide sequence ID" value="NZ_MKWS01000003.1"/>
</dbReference>
<dbReference type="InterPro" id="IPR008964">
    <property type="entry name" value="Invasin/intimin_cell_adhesion"/>
</dbReference>
<sequence length="1427" mass="155627">MSKPVIQANESLILNGDFATGMSNWTRGANPSEVTTEGDVYEGTSIIVLAAGNLGSAWQDVTVPVAPGPLARYQLSFLYETRHTEPARLIITREDGEQLREIPLPPGSPRDLAQDQARIDAGQPLEFKPISYNEPFDLPLQRQQKIRVSVVAPRNTDPEDYHLKVCITRIDLALHLAPVVLQTLKLDEEQLPDTGPVYLCLGADGSFQHRLECVPDPDSPWRYTKAALTSEDNPQGAVTVSPDWGVDQSLNLPWILQCPVIGDQDPYLFNVNLVNQYTAAPYPIQISLGHHRLVFREVLEPAYFPVLELAQSVRLGVQVASWYTGQFLAGLTVTWAAEGLGVLSATPTDSEGWAYFDYLPTVVGIIAVKASVLSPYYASGVETTTLDVHVLATDPWKDVLAVVEENALPWAQKTGYPNRGSTYQLSVRVPQVLRDTALAMRWEGDSAAQLGVRVRPDLAESIPVGTADLNWELICEDELDGRFQLQLLCSKLLLPSSRKPMSLARNLVRIGDVQEANKFPVVDERESVLLRVQVVHVVTSGDGDPVNNARVDWQTPEGNISTRSGMGGWASVLYQPTRDGDLEVNALVRAHDEAQAVEQPFAVKALQSSPWKNQIRILFDDKEVDLAELGLLCWRGERHTLRIEPTAGSVLLDQLITLQWRGEPPVIGLDVVGIDEPFKLEPEGLEWRFSSQVASSTSSLFSLTLSCPLLESPRELFGRLISTQLMDELTVVLDQVTATTASQRLFPCIGARHNLRYLPRALSPLVGLQTRLVWQGTPADELGASIEPPLDSAQTLSDGGVGWNLDFTASKVSGTFDVGLYLSALDRATSDNPMQLGHNKLRIDDGRESAVDAVIGKDKAWSWIRVVSAFTAEAVAQVPVQWLSAANSETVVSDELGWSGFGLIPSSHGQQEVVASVLSPFDGYQEQRVLLFAALARDPWDGVRVRFDGHDEQPWGSNTYFPRRKGTHVLEVLFEAGSPLFEQDLTLGLTGTGPAELGLRFDPALGAPRRPTALGLRYSLLCDDVKDGGFALRLGAERLARLSPANAMSLGEGAQVLKILSSGSVSQVLEWGQELFEQITVVSSITGKGMPGIQVTWYNIDLGTLTSLTNFYGVATVCFKPRTPGAAVVTATVGDTQHSESIALAFALEEPREIAELYEPADSRLPPDESQAQAIAKVVSARTGLPLAGVQVWWEIEGYALNTSTTDGDGIARLIFAYVQQQKVVLSATVRGGVGGWDMAQLVFGGVVPVIESLNSPNTNVDLGEDITAEVRVISLNDGQALAGVRVVWTYPDVFLPSTVTGRDGTSRIDFRPVETGRHALTATVPPRGPQRLEFEVFDPATRPQVVEIKKLHDQSGIGREMHMRARVTNRAFAAIPGEEVFWSFPNIDIASTQTDADGYAEVKFILPEFGSIVASVRGGLSMSFPL</sequence>
<protein>
    <submittedName>
        <fullName evidence="1">Uncharacterized protein</fullName>
    </submittedName>
</protein>
<reference evidence="1 2" key="1">
    <citation type="submission" date="2016-10" db="EMBL/GenBank/DDBJ databases">
        <title>Search of new enzymes for the oxidation of sulfur compounds.</title>
        <authorList>
            <person name="Novo A."/>
            <person name="Moreira I.S."/>
            <person name="Castro P.M."/>
        </authorList>
    </citation>
    <scope>NUCLEOTIDE SEQUENCE [LARGE SCALE GENOMIC DNA]</scope>
    <source>
        <strain evidence="1 2">A9</strain>
    </source>
</reference>
<dbReference type="SUPFAM" id="SSF49373">
    <property type="entry name" value="Invasin/intimin cell-adhesion fragments"/>
    <property type="match status" value="1"/>
</dbReference>
<name>A0AA94ER42_9PSED</name>
<dbReference type="Gene3D" id="2.60.40.10">
    <property type="entry name" value="Immunoglobulins"/>
    <property type="match status" value="1"/>
</dbReference>
<dbReference type="EMBL" id="MKWS01000003">
    <property type="protein sequence ID" value="RVD78891.1"/>
    <property type="molecule type" value="Genomic_DNA"/>
</dbReference>